<comment type="caution">
    <text evidence="2">The sequence shown here is derived from an EMBL/GenBank/DDBJ whole genome shotgun (WGS) entry which is preliminary data.</text>
</comment>
<proteinExistence type="predicted"/>
<evidence type="ECO:0000256" key="1">
    <source>
        <dbReference type="SAM" id="Phobius"/>
    </source>
</evidence>
<name>A0A420HF74_9PEZI</name>
<dbReference type="AlphaFoldDB" id="A0A420HF74"/>
<keyword evidence="1" id="KW-1133">Transmembrane helix</keyword>
<keyword evidence="1" id="KW-0812">Transmembrane</keyword>
<dbReference type="InterPro" id="IPR022185">
    <property type="entry name" value="DUF3712"/>
</dbReference>
<sequence length="359" mass="40419">MSFQTIRRSSSNLPLWYQTTQKKYSLQVHESEVPPPKTFTQKLRKHFSLYWWIYLAVSSICLLNITLTSIYLLIPSIAQRNVDESYLYCTDLKFEKPTPHSISLSQNVLLYTKTHFRPILKPFTASIHSINNGIYSPVPMSTLQFPQTRTRSPVSSIGLEKTVLEFQSDAWLYEVSKFSSQILSQEFVTMAIVGNGKVHLGALPEMNVHYNQSISLRGLNGLRGLKVSDLKMNLNATDGEPNMSGQTTIFNPSVITAEMGNVTFSISTAKAGIVGNSTIENLTIRPGQNRFFLTSNIDKYKIAKSMDISTRMVGLIAKGSSVIYNGEHIPYYEKAISRHEMVFALNVTEILLNSMDHNT</sequence>
<accession>A0A420HF74</accession>
<evidence type="ECO:0000313" key="3">
    <source>
        <dbReference type="Proteomes" id="UP000286134"/>
    </source>
</evidence>
<dbReference type="OrthoDB" id="10039566at2759"/>
<dbReference type="GO" id="GO:0000329">
    <property type="term" value="C:fungal-type vacuole membrane"/>
    <property type="evidence" value="ECO:0007669"/>
    <property type="project" value="InterPro"/>
</dbReference>
<dbReference type="Pfam" id="PF12505">
    <property type="entry name" value="DUF3712"/>
    <property type="match status" value="1"/>
</dbReference>
<organism evidence="2 3">
    <name type="scientific">Erysiphe neolycopersici</name>
    <dbReference type="NCBI Taxonomy" id="212602"/>
    <lineage>
        <taxon>Eukaryota</taxon>
        <taxon>Fungi</taxon>
        <taxon>Dikarya</taxon>
        <taxon>Ascomycota</taxon>
        <taxon>Pezizomycotina</taxon>
        <taxon>Leotiomycetes</taxon>
        <taxon>Erysiphales</taxon>
        <taxon>Erysiphaceae</taxon>
        <taxon>Erysiphe</taxon>
    </lineage>
</organism>
<dbReference type="Proteomes" id="UP000286134">
    <property type="component" value="Unassembled WGS sequence"/>
</dbReference>
<keyword evidence="3" id="KW-1185">Reference proteome</keyword>
<feature type="transmembrane region" description="Helical" evidence="1">
    <location>
        <begin position="49"/>
        <end position="74"/>
    </location>
</feature>
<protein>
    <submittedName>
        <fullName evidence="2">Uncharacterized protein</fullName>
    </submittedName>
</protein>
<gene>
    <name evidence="2" type="ORF">OnM2_084017</name>
</gene>
<dbReference type="InterPro" id="IPR046368">
    <property type="entry name" value="Tag1"/>
</dbReference>
<reference evidence="2 3" key="1">
    <citation type="journal article" date="2018" name="BMC Genomics">
        <title>Comparative genome analyses reveal sequence features reflecting distinct modes of host-adaptation between dicot and monocot powdery mildew.</title>
        <authorList>
            <person name="Wu Y."/>
            <person name="Ma X."/>
            <person name="Pan Z."/>
            <person name="Kale S.D."/>
            <person name="Song Y."/>
            <person name="King H."/>
            <person name="Zhang Q."/>
            <person name="Presley C."/>
            <person name="Deng X."/>
            <person name="Wei C.I."/>
            <person name="Xiao S."/>
        </authorList>
    </citation>
    <scope>NUCLEOTIDE SEQUENCE [LARGE SCALE GENOMIC DNA]</scope>
    <source>
        <strain evidence="2">UMSG2</strain>
    </source>
</reference>
<dbReference type="EMBL" id="MCFK01008409">
    <property type="protein sequence ID" value="RKF56102.1"/>
    <property type="molecule type" value="Genomic_DNA"/>
</dbReference>
<evidence type="ECO:0000313" key="2">
    <source>
        <dbReference type="EMBL" id="RKF56102.1"/>
    </source>
</evidence>
<dbReference type="STRING" id="212602.A0A420HF74"/>
<keyword evidence="1" id="KW-0472">Membrane</keyword>
<dbReference type="PANTHER" id="PTHR35895">
    <property type="entry name" value="CHROMOSOME 16, WHOLE GENOME SHOTGUN SEQUENCE"/>
    <property type="match status" value="1"/>
</dbReference>
<dbReference type="PANTHER" id="PTHR35895:SF1">
    <property type="entry name" value="LIPID-BINDING SERUM GLYCOPROTEIN C-TERMINAL DOMAIN-CONTAINING PROTEIN"/>
    <property type="match status" value="1"/>
</dbReference>